<evidence type="ECO:0000256" key="11">
    <source>
        <dbReference type="ARBA" id="ARBA00023180"/>
    </source>
</evidence>
<evidence type="ECO:0000256" key="3">
    <source>
        <dbReference type="ARBA" id="ARBA00022448"/>
    </source>
</evidence>
<protein>
    <recommendedName>
        <fullName evidence="20">LITAF domain-containing protein</fullName>
    </recommendedName>
</protein>
<evidence type="ECO:0000256" key="17">
    <source>
        <dbReference type="PIRSR" id="PIRSR601508-2"/>
    </source>
</evidence>
<evidence type="ECO:0000256" key="9">
    <source>
        <dbReference type="ARBA" id="ARBA00023136"/>
    </source>
</evidence>
<dbReference type="EMBL" id="CADEPM010000004">
    <property type="protein sequence ID" value="CAB3405066.1"/>
    <property type="molecule type" value="Genomic_DNA"/>
</dbReference>
<evidence type="ECO:0000256" key="4">
    <source>
        <dbReference type="ARBA" id="ARBA00022475"/>
    </source>
</evidence>
<comment type="subcellular location">
    <subcellularLocation>
        <location evidence="1">Cell membrane</location>
        <topology evidence="1">Multi-pass membrane protein</topology>
    </subcellularLocation>
    <subcellularLocation>
        <location evidence="15">Postsynaptic cell membrane</location>
    </subcellularLocation>
</comment>
<keyword evidence="5 19" id="KW-0812">Transmembrane</keyword>
<keyword evidence="3" id="KW-0813">Transport</keyword>
<evidence type="ECO:0000256" key="7">
    <source>
        <dbReference type="ARBA" id="ARBA00023018"/>
    </source>
</evidence>
<feature type="transmembrane region" description="Helical" evidence="19">
    <location>
        <begin position="696"/>
        <end position="722"/>
    </location>
</feature>
<feature type="site" description="Crucial to convey clamshell closure to channel opening" evidence="17">
    <location>
        <position position="729"/>
    </location>
</feature>
<keyword evidence="12" id="KW-0628">Postsynaptic cell membrane</keyword>
<keyword evidence="8" id="KW-0406">Ion transport</keyword>
<keyword evidence="18" id="KW-1015">Disulfide bond</keyword>
<dbReference type="OrthoDB" id="5984008at2759"/>
<dbReference type="SMART" id="SM00079">
    <property type="entry name" value="PBPe"/>
    <property type="match status" value="1"/>
</dbReference>
<evidence type="ECO:0000256" key="15">
    <source>
        <dbReference type="ARBA" id="ARBA00034100"/>
    </source>
</evidence>
<dbReference type="Gene3D" id="3.40.190.10">
    <property type="entry name" value="Periplasmic binding protein-like II"/>
    <property type="match status" value="3"/>
</dbReference>
<dbReference type="FunFam" id="3.40.190.10:FF:000010">
    <property type="entry name" value="glutamate receptor ionotropic, NMDA 1 isoform X1"/>
    <property type="match status" value="1"/>
</dbReference>
<comment type="caution">
    <text evidence="21">The sequence shown here is derived from an EMBL/GenBank/DDBJ whole genome shotgun (WGS) entry which is preliminary data.</text>
</comment>
<feature type="disulfide bond" evidence="18">
    <location>
        <begin position="809"/>
        <end position="865"/>
    </location>
</feature>
<sequence length="1068" mass="120203">MGHASASRVSRRSLAANLKTYQSGGVGEHEPSSNTPKTSSFSRLLSCRMLNFAIRCWALAIALADAFDYKLSVLIFPEEKLTFEQLVGSVTHAFVEVFGGEKCTFGNDTIEAVFVDATGDANRLAITDDVVCGQMLNSSLASVIYSASLTTSAEFLSLVSSASYALSFYKIPVVGVMVRDAEFSKKKIYPTFVRPTAPLSDEAFVFLHLLLRLQYRQVVVVSVKRDRNAEQFVAEFEKRRVEFKIIVQRYIQVELNEHLNDTLAENFEEVTSNIIVLFAKKDDAMKIFQNTGDLSGKVWLVSESAGEAPNVPNGSLGCRLSQSTYSVLRDSLVILKIALEHAFNVDEQLVPPVECDRESAQPEWSGQAKMLLSAICDVSTTRIHFNEKCERIGVEYDILNFNAIRRRQVGSMIGDVLQLDEEAIEWAGGAKPLEISLPKHLRVVTVADPPFVYITPVERTELCAEMWNTDVEISKYDTISVPGPWYPCPMTFDNFTDSYCCAGLAIDLLSNLALPEANNSIDTSFTFSLHLNESYGVVQAGEMEGLVISGMIGELDGDTADMAIGGLTINPERERIIDFTEPWLYHGIRILEKNIPRDSPMQSFLQPLQSSLWTALFVSVLLVGLAIYCLDFKSPFERFYQADREKEVDLQMFNAWDDDKNDDDNVNFGEAMWFVWGVLLNSGVSEKTPRSCSARALGIVWCGFCMIMVASYTANLAAFLVLDQPEKGLTGVTDPRLRNPSANFSFGTVLNSNVYQYFKRHVELSTMFRKMEAHNVWKASEAVHLLLNGTLDAFIWDSTRLEFEAARHCELRTRGSLFGRSAYGIGLQKHSPWTPHITSAILRMSESGVMEHLDQKWIDSNKEKCIVEVHKSPARLGLVNMKDIFILVTTGVVVGAILSAIEVWYGRRLAERGRRRIIVNRYAQKWLGIARGIRKRGAKKYHLSRPVIRRGFSGMERCTFEQLKELRHHRGLSSSRFGEHFLLPDYAFNDKPVVLFCPRCRNIVETDVHRETGVFAILSCFLFAVMFLWPCSPLPCFLNAFSDFLHVCPNCAHKIGRFRRARSPKFYV</sequence>
<dbReference type="InterPro" id="IPR006629">
    <property type="entry name" value="LITAF"/>
</dbReference>
<dbReference type="InterPro" id="IPR028082">
    <property type="entry name" value="Peripla_BP_I"/>
</dbReference>
<feature type="domain" description="LITAF" evidence="20">
    <location>
        <begin position="977"/>
        <end position="1060"/>
    </location>
</feature>
<dbReference type="SMART" id="SM00714">
    <property type="entry name" value="LITAF"/>
    <property type="match status" value="1"/>
</dbReference>
<keyword evidence="9 19" id="KW-0472">Membrane</keyword>
<dbReference type="SUPFAM" id="SSF53822">
    <property type="entry name" value="Periplasmic binding protein-like I"/>
    <property type="match status" value="1"/>
</dbReference>
<dbReference type="Pfam" id="PF10613">
    <property type="entry name" value="Lig_chan-Glu_bd"/>
    <property type="match status" value="1"/>
</dbReference>
<dbReference type="GO" id="GO:0045211">
    <property type="term" value="C:postsynaptic membrane"/>
    <property type="evidence" value="ECO:0007669"/>
    <property type="project" value="UniProtKB-SubCell"/>
</dbReference>
<feature type="transmembrane region" description="Helical" evidence="19">
    <location>
        <begin position="611"/>
        <end position="630"/>
    </location>
</feature>
<evidence type="ECO:0000256" key="8">
    <source>
        <dbReference type="ARBA" id="ARBA00023065"/>
    </source>
</evidence>
<dbReference type="SUPFAM" id="SSF53850">
    <property type="entry name" value="Periplasmic binding protein-like II"/>
    <property type="match status" value="1"/>
</dbReference>
<evidence type="ECO:0000256" key="12">
    <source>
        <dbReference type="ARBA" id="ARBA00023257"/>
    </source>
</evidence>
<keyword evidence="14" id="KW-0407">Ion channel</keyword>
<dbReference type="Pfam" id="PF00060">
    <property type="entry name" value="Lig_chan"/>
    <property type="match status" value="1"/>
</dbReference>
<dbReference type="GO" id="GO:0038023">
    <property type="term" value="F:signaling receptor activity"/>
    <property type="evidence" value="ECO:0007669"/>
    <property type="project" value="InterPro"/>
</dbReference>
<dbReference type="PROSITE" id="PS51837">
    <property type="entry name" value="LITAF"/>
    <property type="match status" value="1"/>
</dbReference>
<proteinExistence type="inferred from homology"/>
<keyword evidence="4" id="KW-1003">Cell membrane</keyword>
<feature type="binding site" evidence="16">
    <location>
        <position position="797"/>
    </location>
    <ligand>
        <name>L-glutamate</name>
        <dbReference type="ChEBI" id="CHEBI:29985"/>
    </ligand>
</feature>
<dbReference type="InterPro" id="IPR001508">
    <property type="entry name" value="Iono_Glu_rcpt_met"/>
</dbReference>
<evidence type="ECO:0000256" key="1">
    <source>
        <dbReference type="ARBA" id="ARBA00004651"/>
    </source>
</evidence>
<comment type="similarity">
    <text evidence="2">Belongs to the glutamate-gated ion channel (TC 1.A.10.1) family.</text>
</comment>
<dbReference type="InterPro" id="IPR001320">
    <property type="entry name" value="Iontro_rcpt_C"/>
</dbReference>
<dbReference type="Pfam" id="PF01094">
    <property type="entry name" value="ANF_receptor"/>
    <property type="match status" value="1"/>
</dbReference>
<organism evidence="21 22">
    <name type="scientific">Caenorhabditis bovis</name>
    <dbReference type="NCBI Taxonomy" id="2654633"/>
    <lineage>
        <taxon>Eukaryota</taxon>
        <taxon>Metazoa</taxon>
        <taxon>Ecdysozoa</taxon>
        <taxon>Nematoda</taxon>
        <taxon>Chromadorea</taxon>
        <taxon>Rhabditida</taxon>
        <taxon>Rhabditina</taxon>
        <taxon>Rhabditomorpha</taxon>
        <taxon>Rhabditoidea</taxon>
        <taxon>Rhabditidae</taxon>
        <taxon>Peloderinae</taxon>
        <taxon>Caenorhabditis</taxon>
    </lineage>
</organism>
<dbReference type="InterPro" id="IPR001828">
    <property type="entry name" value="ANF_lig-bd_rcpt"/>
</dbReference>
<dbReference type="Proteomes" id="UP000494206">
    <property type="component" value="Unassembled WGS sequence"/>
</dbReference>
<keyword evidence="13" id="KW-1071">Ligand-gated ion channel</keyword>
<gene>
    <name evidence="21" type="ORF">CBOVIS_LOCUS7310</name>
</gene>
<evidence type="ECO:0000256" key="19">
    <source>
        <dbReference type="SAM" id="Phobius"/>
    </source>
</evidence>
<evidence type="ECO:0000256" key="2">
    <source>
        <dbReference type="ARBA" id="ARBA00008685"/>
    </source>
</evidence>
<evidence type="ECO:0000256" key="6">
    <source>
        <dbReference type="ARBA" id="ARBA00022989"/>
    </source>
</evidence>
<dbReference type="Gene3D" id="3.40.50.2300">
    <property type="match status" value="1"/>
</dbReference>
<feature type="transmembrane region" description="Helical" evidence="19">
    <location>
        <begin position="884"/>
        <end position="905"/>
    </location>
</feature>
<dbReference type="GO" id="GO:0015276">
    <property type="term" value="F:ligand-gated monoatomic ion channel activity"/>
    <property type="evidence" value="ECO:0007669"/>
    <property type="project" value="InterPro"/>
</dbReference>
<dbReference type="Pfam" id="PF10601">
    <property type="entry name" value="zf-LITAF-like"/>
    <property type="match status" value="1"/>
</dbReference>
<feature type="binding site" evidence="16">
    <location>
        <position position="573"/>
    </location>
    <ligand>
        <name>L-glutamate</name>
        <dbReference type="ChEBI" id="CHEBI:29985"/>
    </ligand>
</feature>
<dbReference type="PANTHER" id="PTHR18966">
    <property type="entry name" value="IONOTROPIC GLUTAMATE RECEPTOR"/>
    <property type="match status" value="1"/>
</dbReference>
<evidence type="ECO:0000256" key="5">
    <source>
        <dbReference type="ARBA" id="ARBA00022692"/>
    </source>
</evidence>
<evidence type="ECO:0000256" key="14">
    <source>
        <dbReference type="ARBA" id="ARBA00023303"/>
    </source>
</evidence>
<evidence type="ECO:0000256" key="13">
    <source>
        <dbReference type="ARBA" id="ARBA00023286"/>
    </source>
</evidence>
<feature type="site" description="Interaction with the cone snail toxin Con-ikot-ikot" evidence="17">
    <location>
        <position position="759"/>
    </location>
</feature>
<keyword evidence="7" id="KW-0770">Synapse</keyword>
<evidence type="ECO:0000256" key="16">
    <source>
        <dbReference type="PIRSR" id="PIRSR601508-1"/>
    </source>
</evidence>
<keyword evidence="6 19" id="KW-1133">Transmembrane helix</keyword>
<feature type="binding site" evidence="16">
    <location>
        <position position="568"/>
    </location>
    <ligand>
        <name>L-glutamate</name>
        <dbReference type="ChEBI" id="CHEBI:29985"/>
    </ligand>
</feature>
<keyword evidence="22" id="KW-1185">Reference proteome</keyword>
<keyword evidence="10" id="KW-0675">Receptor</keyword>
<evidence type="ECO:0000313" key="22">
    <source>
        <dbReference type="Proteomes" id="UP000494206"/>
    </source>
</evidence>
<evidence type="ECO:0000313" key="21">
    <source>
        <dbReference type="EMBL" id="CAB3405066.1"/>
    </source>
</evidence>
<name>A0A8S1EZ28_9PELO</name>
<accession>A0A8S1EZ28</accession>
<dbReference type="InterPro" id="IPR015683">
    <property type="entry name" value="Ionotropic_Glu_rcpt"/>
</dbReference>
<dbReference type="PRINTS" id="PR00177">
    <property type="entry name" value="NMDARECEPTOR"/>
</dbReference>
<evidence type="ECO:0000256" key="10">
    <source>
        <dbReference type="ARBA" id="ARBA00023170"/>
    </source>
</evidence>
<dbReference type="InterPro" id="IPR019594">
    <property type="entry name" value="Glu/Gly-bd"/>
</dbReference>
<feature type="transmembrane region" description="Helical" evidence="19">
    <location>
        <begin position="1012"/>
        <end position="1029"/>
    </location>
</feature>
<keyword evidence="11" id="KW-0325">Glycoprotein</keyword>
<evidence type="ECO:0000259" key="20">
    <source>
        <dbReference type="PROSITE" id="PS51837"/>
    </source>
</evidence>
<dbReference type="AlphaFoldDB" id="A0A8S1EZ28"/>
<evidence type="ECO:0000256" key="18">
    <source>
        <dbReference type="PIRSR" id="PIRSR601508-3"/>
    </source>
</evidence>
<reference evidence="21 22" key="1">
    <citation type="submission" date="2020-04" db="EMBL/GenBank/DDBJ databases">
        <authorList>
            <person name="Laetsch R D."/>
            <person name="Stevens L."/>
            <person name="Kumar S."/>
            <person name="Blaxter L. M."/>
        </authorList>
    </citation>
    <scope>NUCLEOTIDE SEQUENCE [LARGE SCALE GENOMIC DNA]</scope>
</reference>